<keyword evidence="6" id="KW-0325">Glycoprotein</keyword>
<dbReference type="OrthoDB" id="9974421at2759"/>
<reference evidence="11" key="1">
    <citation type="submission" date="2021-03" db="EMBL/GenBank/DDBJ databases">
        <title>Chromosome level genome of the anhydrobiotic midge Polypedilum vanderplanki.</title>
        <authorList>
            <person name="Yoshida Y."/>
            <person name="Kikawada T."/>
            <person name="Gusev O."/>
        </authorList>
    </citation>
    <scope>NUCLEOTIDE SEQUENCE</scope>
    <source>
        <strain evidence="11">NIAS01</strain>
        <tissue evidence="11">Whole body or cell culture</tissue>
    </source>
</reference>
<evidence type="ECO:0000256" key="1">
    <source>
        <dbReference type="ARBA" id="ARBA00010701"/>
    </source>
</evidence>
<keyword evidence="2 9" id="KW-0732">Signal</keyword>
<dbReference type="InterPro" id="IPR029058">
    <property type="entry name" value="AB_hydrolase_fold"/>
</dbReference>
<protein>
    <recommendedName>
        <fullName evidence="7">Lipase</fullName>
    </recommendedName>
</protein>
<dbReference type="EMBL" id="JADBJN010000004">
    <property type="protein sequence ID" value="KAG5668710.1"/>
    <property type="molecule type" value="Genomic_DNA"/>
</dbReference>
<evidence type="ECO:0000313" key="11">
    <source>
        <dbReference type="EMBL" id="KAG5668710.1"/>
    </source>
</evidence>
<dbReference type="GO" id="GO:0016788">
    <property type="term" value="F:hydrolase activity, acting on ester bonds"/>
    <property type="evidence" value="ECO:0007669"/>
    <property type="project" value="InterPro"/>
</dbReference>
<keyword evidence="4 7" id="KW-0442">Lipid degradation</keyword>
<evidence type="ECO:0000256" key="7">
    <source>
        <dbReference type="PIRNR" id="PIRNR000862"/>
    </source>
</evidence>
<evidence type="ECO:0000256" key="6">
    <source>
        <dbReference type="ARBA" id="ARBA00023180"/>
    </source>
</evidence>
<evidence type="ECO:0000259" key="10">
    <source>
        <dbReference type="Pfam" id="PF00561"/>
    </source>
</evidence>
<evidence type="ECO:0000256" key="5">
    <source>
        <dbReference type="ARBA" id="ARBA00023098"/>
    </source>
</evidence>
<evidence type="ECO:0000256" key="3">
    <source>
        <dbReference type="ARBA" id="ARBA00022801"/>
    </source>
</evidence>
<name>A0A9J6BGW8_POLVA</name>
<proteinExistence type="inferred from homology"/>
<gene>
    <name evidence="11" type="ORF">PVAND_016639</name>
</gene>
<keyword evidence="3 7" id="KW-0378">Hydrolase</keyword>
<dbReference type="GO" id="GO:0016042">
    <property type="term" value="P:lipid catabolic process"/>
    <property type="evidence" value="ECO:0007669"/>
    <property type="project" value="UniProtKB-KW"/>
</dbReference>
<sequence length="387" mass="45091">MKLFIIFSILLIITQLKSEEDLTIKQINSFGFKGEIHKVETADNYLLTLHRIKPRKFTNSSQVVLLVHGICCTSSEFLSSKRTSLAIFLFENGFDVFLGNVRGNKYSKSHKNLNHENKEFWNFSLHELGIFDLAAFIDFILKFTKNKKLFYIGHSQGATIPLILLSSKPEYNEKIYQLHLSAPAPFMSHFPNVLIKKYGKQAVKTFTKNNLINLTPIIEVLHQNLYKHCSLNQPLYFITCMIVEFLILGDNFTKLEADHETFDKLLTFLSPNVSSTQVLHFFQFIESGKFRQFDYGRKKNLEKYGMIEPPEYDLKKVVTPTYIYCAERDRVVARKDIEHLREILPNVITYKLLKNYNHIDFDIGINARKDVHKDILKAMKMNSKRQS</sequence>
<feature type="active site" description="Charge relay system" evidence="8">
    <location>
        <position position="329"/>
    </location>
</feature>
<dbReference type="InterPro" id="IPR000073">
    <property type="entry name" value="AB_hydrolase_1"/>
</dbReference>
<dbReference type="Proteomes" id="UP001107558">
    <property type="component" value="Chromosome 4"/>
</dbReference>
<accession>A0A9J6BGW8</accession>
<dbReference type="FunFam" id="3.40.50.1820:FF:000057">
    <property type="entry name" value="Lipase"/>
    <property type="match status" value="1"/>
</dbReference>
<comment type="caution">
    <text evidence="11">The sequence shown here is derived from an EMBL/GenBank/DDBJ whole genome shotgun (WGS) entry which is preliminary data.</text>
</comment>
<dbReference type="InterPro" id="IPR025483">
    <property type="entry name" value="Lipase_euk"/>
</dbReference>
<evidence type="ECO:0000256" key="8">
    <source>
        <dbReference type="PIRSR" id="PIRSR000862-1"/>
    </source>
</evidence>
<dbReference type="Pfam" id="PF00561">
    <property type="entry name" value="Abhydrolase_1"/>
    <property type="match status" value="1"/>
</dbReference>
<keyword evidence="5" id="KW-0443">Lipid metabolism</keyword>
<comment type="similarity">
    <text evidence="1 7">Belongs to the AB hydrolase superfamily. Lipase family.</text>
</comment>
<dbReference type="Gene3D" id="3.40.50.1820">
    <property type="entry name" value="alpha/beta hydrolase"/>
    <property type="match status" value="1"/>
</dbReference>
<feature type="active site" description="Charge relay system" evidence="8">
    <location>
        <position position="358"/>
    </location>
</feature>
<evidence type="ECO:0000256" key="9">
    <source>
        <dbReference type="SAM" id="SignalP"/>
    </source>
</evidence>
<evidence type="ECO:0000256" key="4">
    <source>
        <dbReference type="ARBA" id="ARBA00022963"/>
    </source>
</evidence>
<feature type="domain" description="AB hydrolase-1" evidence="10">
    <location>
        <begin position="63"/>
        <end position="362"/>
    </location>
</feature>
<dbReference type="PANTHER" id="PTHR11005">
    <property type="entry name" value="LYSOSOMAL ACID LIPASE-RELATED"/>
    <property type="match status" value="1"/>
</dbReference>
<evidence type="ECO:0000256" key="2">
    <source>
        <dbReference type="ARBA" id="ARBA00022729"/>
    </source>
</evidence>
<dbReference type="SUPFAM" id="SSF53474">
    <property type="entry name" value="alpha/beta-Hydrolases"/>
    <property type="match status" value="1"/>
</dbReference>
<feature type="active site" description="Nucleophile" evidence="8">
    <location>
        <position position="155"/>
    </location>
</feature>
<feature type="signal peptide" evidence="9">
    <location>
        <begin position="1"/>
        <end position="18"/>
    </location>
</feature>
<keyword evidence="12" id="KW-1185">Reference proteome</keyword>
<evidence type="ECO:0000313" key="12">
    <source>
        <dbReference type="Proteomes" id="UP001107558"/>
    </source>
</evidence>
<feature type="chain" id="PRO_5039893511" description="Lipase" evidence="9">
    <location>
        <begin position="19"/>
        <end position="387"/>
    </location>
</feature>
<dbReference type="AlphaFoldDB" id="A0A9J6BGW8"/>
<dbReference type="PIRSF" id="PIRSF000862">
    <property type="entry name" value="Steryl_ester_lip"/>
    <property type="match status" value="1"/>
</dbReference>
<organism evidence="11 12">
    <name type="scientific">Polypedilum vanderplanki</name>
    <name type="common">Sleeping chironomid midge</name>
    <dbReference type="NCBI Taxonomy" id="319348"/>
    <lineage>
        <taxon>Eukaryota</taxon>
        <taxon>Metazoa</taxon>
        <taxon>Ecdysozoa</taxon>
        <taxon>Arthropoda</taxon>
        <taxon>Hexapoda</taxon>
        <taxon>Insecta</taxon>
        <taxon>Pterygota</taxon>
        <taxon>Neoptera</taxon>
        <taxon>Endopterygota</taxon>
        <taxon>Diptera</taxon>
        <taxon>Nematocera</taxon>
        <taxon>Chironomoidea</taxon>
        <taxon>Chironomidae</taxon>
        <taxon>Chironominae</taxon>
        <taxon>Polypedilum</taxon>
        <taxon>Polypedilum</taxon>
    </lineage>
</organism>